<dbReference type="Proteomes" id="UP000199752">
    <property type="component" value="Chromosome 4"/>
</dbReference>
<gene>
    <name evidence="1" type="ORF">CHUDEA4_3060</name>
</gene>
<dbReference type="VEuPathDB" id="CryptoDB:CHUDEA4_3060"/>
<accession>A0A0S4TFH1</accession>
<proteinExistence type="predicted"/>
<dbReference type="EMBL" id="LN877950">
    <property type="protein sequence ID" value="CUV05715.1"/>
    <property type="molecule type" value="Genomic_DNA"/>
</dbReference>
<reference evidence="1" key="1">
    <citation type="submission" date="2015-08" db="EMBL/GenBank/DDBJ databases">
        <authorList>
            <person name="Babu N.S."/>
            <person name="Beckwith C.J."/>
            <person name="Beseler K.G."/>
            <person name="Brison A."/>
            <person name="Carone J.V."/>
            <person name="Caskin T.P."/>
            <person name="Diamond M."/>
            <person name="Durham M.E."/>
            <person name="Foxe J.M."/>
            <person name="Go M."/>
            <person name="Henderson B.A."/>
            <person name="Jones I.B."/>
            <person name="McGettigan J.A."/>
            <person name="Micheletti S.J."/>
            <person name="Nasrallah M.E."/>
            <person name="Ortiz D."/>
            <person name="Piller C.R."/>
            <person name="Privatt S.R."/>
            <person name="Schneider S.L."/>
            <person name="Sharp S."/>
            <person name="Smith T.C."/>
            <person name="Stanton J.D."/>
            <person name="Ullery H.E."/>
            <person name="Wilson R.J."/>
            <person name="Serrano M.G."/>
            <person name="Buck G."/>
            <person name="Lee V."/>
            <person name="Wang Y."/>
            <person name="Carvalho R."/>
            <person name="Voegtly L."/>
            <person name="Shi R."/>
            <person name="Duckworth R."/>
            <person name="Johnson A."/>
            <person name="Loviza R."/>
            <person name="Walstead R."/>
            <person name="Shah Z."/>
            <person name="Kiflezghi M."/>
            <person name="Wade K."/>
            <person name="Ball S.L."/>
            <person name="Bradley K.W."/>
            <person name="Asai D.J."/>
            <person name="Bowman C.A."/>
            <person name="Russell D.A."/>
            <person name="Pope W.H."/>
            <person name="Jacobs-Sera D."/>
            <person name="Hendrix R.W."/>
            <person name="Hatfull G.F."/>
        </authorList>
    </citation>
    <scope>NUCLEOTIDE SEQUENCE [LARGE SCALE GENOMIC DNA]</scope>
</reference>
<evidence type="ECO:0000313" key="1">
    <source>
        <dbReference type="EMBL" id="CUV05715.1"/>
    </source>
</evidence>
<dbReference type="AlphaFoldDB" id="A0A0S4TFH1"/>
<sequence>MRFIPQSQFLDLFSYIVFLNIF</sequence>
<organism evidence="1">
    <name type="scientific">Cryptosporidium hominis</name>
    <dbReference type="NCBI Taxonomy" id="237895"/>
    <lineage>
        <taxon>Eukaryota</taxon>
        <taxon>Sar</taxon>
        <taxon>Alveolata</taxon>
        <taxon>Apicomplexa</taxon>
        <taxon>Conoidasida</taxon>
        <taxon>Coccidia</taxon>
        <taxon>Eucoccidiorida</taxon>
        <taxon>Eimeriorina</taxon>
        <taxon>Cryptosporidiidae</taxon>
        <taxon>Cryptosporidium</taxon>
    </lineage>
</organism>
<name>A0A0S4TFH1_CRYHO</name>
<protein>
    <submittedName>
        <fullName evidence="1">Uncharacterized protein</fullName>
    </submittedName>
</protein>